<gene>
    <name evidence="1" type="ORF">FPZ42_01695</name>
</gene>
<comment type="caution">
    <text evidence="1">The sequence shown here is derived from an EMBL/GenBank/DDBJ whole genome shotgun (WGS) entry which is preliminary data.</text>
</comment>
<accession>A0A563U9E6</accession>
<reference evidence="1 2" key="1">
    <citation type="submission" date="2019-07" db="EMBL/GenBank/DDBJ databases">
        <authorList>
            <person name="Kim J."/>
        </authorList>
    </citation>
    <scope>NUCLEOTIDE SEQUENCE [LARGE SCALE GENOMIC DNA]</scope>
    <source>
        <strain evidence="1 2">MJ1a</strain>
    </source>
</reference>
<protein>
    <submittedName>
        <fullName evidence="1">Uncharacterized protein</fullName>
    </submittedName>
</protein>
<dbReference type="AlphaFoldDB" id="A0A563U9E6"/>
<dbReference type="RefSeq" id="WP_146268768.1">
    <property type="nucleotide sequence ID" value="NZ_VOEI01000001.1"/>
</dbReference>
<dbReference type="EMBL" id="VOEI01000001">
    <property type="protein sequence ID" value="TWR27954.1"/>
    <property type="molecule type" value="Genomic_DNA"/>
</dbReference>
<evidence type="ECO:0000313" key="2">
    <source>
        <dbReference type="Proteomes" id="UP000318010"/>
    </source>
</evidence>
<sequence length="98" mass="11501">MKIKDLFQDRSVLRHGIYIYSKDVAIEFVKTCKQYNIKILGIDALFTSAKGIQPSMDDSVDFTAQNILNFKEINIYDYAIRFLLERDPKFLFEIVINE</sequence>
<dbReference type="Proteomes" id="UP000318010">
    <property type="component" value="Unassembled WGS sequence"/>
</dbReference>
<proteinExistence type="predicted"/>
<dbReference type="OrthoDB" id="676560at2"/>
<name>A0A563U9E6_9SPHI</name>
<keyword evidence="2" id="KW-1185">Reference proteome</keyword>
<organism evidence="1 2">
    <name type="scientific">Mucilaginibacter achroorhodeus</name>
    <dbReference type="NCBI Taxonomy" id="2599294"/>
    <lineage>
        <taxon>Bacteria</taxon>
        <taxon>Pseudomonadati</taxon>
        <taxon>Bacteroidota</taxon>
        <taxon>Sphingobacteriia</taxon>
        <taxon>Sphingobacteriales</taxon>
        <taxon>Sphingobacteriaceae</taxon>
        <taxon>Mucilaginibacter</taxon>
    </lineage>
</organism>
<evidence type="ECO:0000313" key="1">
    <source>
        <dbReference type="EMBL" id="TWR27954.1"/>
    </source>
</evidence>